<protein>
    <submittedName>
        <fullName evidence="3">Uncharacterized protein</fullName>
    </submittedName>
</protein>
<keyword evidence="2" id="KW-0472">Membrane</keyword>
<keyword evidence="2" id="KW-1133">Transmembrane helix</keyword>
<dbReference type="RefSeq" id="WP_212520653.1">
    <property type="nucleotide sequence ID" value="NZ_JAGSOH010000089.1"/>
</dbReference>
<keyword evidence="4" id="KW-1185">Reference proteome</keyword>
<comment type="caution">
    <text evidence="3">The sequence shown here is derived from an EMBL/GenBank/DDBJ whole genome shotgun (WGS) entry which is preliminary data.</text>
</comment>
<gene>
    <name evidence="3" type="ORF">KDK95_24650</name>
</gene>
<evidence type="ECO:0000256" key="1">
    <source>
        <dbReference type="SAM" id="MobiDB-lite"/>
    </source>
</evidence>
<feature type="region of interest" description="Disordered" evidence="1">
    <location>
        <begin position="18"/>
        <end position="43"/>
    </location>
</feature>
<sequence length="68" mass="6759">MSNNNDLDPAASTQMFQAFVERGEANSPTQAGRSSGAASGSGGSGKVIGIVVALVVIVAVVAFVALHK</sequence>
<reference evidence="3" key="1">
    <citation type="submission" date="2021-04" db="EMBL/GenBank/DDBJ databases">
        <title>Genome based classification of Actinospica acidithermotolerans sp. nov., an actinobacterium isolated from an Indonesian hot spring.</title>
        <authorList>
            <person name="Kusuma A.B."/>
            <person name="Putra K.E."/>
            <person name="Nafisah S."/>
            <person name="Loh J."/>
            <person name="Nouioui I."/>
            <person name="Goodfellow M."/>
        </authorList>
    </citation>
    <scope>NUCLEOTIDE SEQUENCE</scope>
    <source>
        <strain evidence="3">MGRD01-02</strain>
    </source>
</reference>
<organism evidence="3 4">
    <name type="scientific">Actinospica acidithermotolerans</name>
    <dbReference type="NCBI Taxonomy" id="2828514"/>
    <lineage>
        <taxon>Bacteria</taxon>
        <taxon>Bacillati</taxon>
        <taxon>Actinomycetota</taxon>
        <taxon>Actinomycetes</taxon>
        <taxon>Catenulisporales</taxon>
        <taxon>Actinospicaceae</taxon>
        <taxon>Actinospica</taxon>
    </lineage>
</organism>
<dbReference type="Proteomes" id="UP000676325">
    <property type="component" value="Unassembled WGS sequence"/>
</dbReference>
<dbReference type="EMBL" id="JAGSOH010000089">
    <property type="protein sequence ID" value="MBR7829518.1"/>
    <property type="molecule type" value="Genomic_DNA"/>
</dbReference>
<evidence type="ECO:0000313" key="3">
    <source>
        <dbReference type="EMBL" id="MBR7829518.1"/>
    </source>
</evidence>
<evidence type="ECO:0000313" key="4">
    <source>
        <dbReference type="Proteomes" id="UP000676325"/>
    </source>
</evidence>
<feature type="transmembrane region" description="Helical" evidence="2">
    <location>
        <begin position="47"/>
        <end position="66"/>
    </location>
</feature>
<dbReference type="AlphaFoldDB" id="A0A941EFL9"/>
<name>A0A941EFL9_9ACTN</name>
<proteinExistence type="predicted"/>
<evidence type="ECO:0000256" key="2">
    <source>
        <dbReference type="SAM" id="Phobius"/>
    </source>
</evidence>
<accession>A0A941EFL9</accession>
<keyword evidence="2" id="KW-0812">Transmembrane</keyword>